<accession>A0ABT3L0N9</accession>
<evidence type="ECO:0000313" key="2">
    <source>
        <dbReference type="EMBL" id="MCW6035063.1"/>
    </source>
</evidence>
<organism evidence="2 3">
    <name type="scientific">Spirulina subsalsa FACHB-351</name>
    <dbReference type="NCBI Taxonomy" id="234711"/>
    <lineage>
        <taxon>Bacteria</taxon>
        <taxon>Bacillati</taxon>
        <taxon>Cyanobacteriota</taxon>
        <taxon>Cyanophyceae</taxon>
        <taxon>Spirulinales</taxon>
        <taxon>Spirulinaceae</taxon>
        <taxon>Spirulina</taxon>
    </lineage>
</organism>
<feature type="transmembrane region" description="Helical" evidence="1">
    <location>
        <begin position="41"/>
        <end position="58"/>
    </location>
</feature>
<proteinExistence type="predicted"/>
<keyword evidence="1" id="KW-0472">Membrane</keyword>
<dbReference type="Pfam" id="PF10990">
    <property type="entry name" value="DUF2809"/>
    <property type="match status" value="1"/>
</dbReference>
<protein>
    <submittedName>
        <fullName evidence="2">DUF2809 domain-containing protein</fullName>
    </submittedName>
</protein>
<reference evidence="2 3" key="1">
    <citation type="submission" date="2021-08" db="EMBL/GenBank/DDBJ databases">
        <title>Draft genome sequence of Spirulina subsalsa with high tolerance to salinity and hype-accumulation of phycocyanin.</title>
        <authorList>
            <person name="Pei H."/>
            <person name="Jiang L."/>
        </authorList>
    </citation>
    <scope>NUCLEOTIDE SEQUENCE [LARGE SCALE GENOMIC DNA]</scope>
    <source>
        <strain evidence="2 3">FACHB-351</strain>
    </source>
</reference>
<name>A0ABT3L0N9_9CYAN</name>
<dbReference type="InterPro" id="IPR021257">
    <property type="entry name" value="DUF2809"/>
</dbReference>
<evidence type="ECO:0000313" key="3">
    <source>
        <dbReference type="Proteomes" id="UP001526426"/>
    </source>
</evidence>
<keyword evidence="1" id="KW-1133">Transmembrane helix</keyword>
<comment type="caution">
    <text evidence="2">The sequence shown here is derived from an EMBL/GenBank/DDBJ whole genome shotgun (WGS) entry which is preliminary data.</text>
</comment>
<gene>
    <name evidence="2" type="ORF">K4A83_02080</name>
</gene>
<feature type="transmembrane region" description="Helical" evidence="1">
    <location>
        <begin position="65"/>
        <end position="84"/>
    </location>
</feature>
<dbReference type="EMBL" id="JAIHOM010000006">
    <property type="protein sequence ID" value="MCW6035063.1"/>
    <property type="molecule type" value="Genomic_DNA"/>
</dbReference>
<keyword evidence="3" id="KW-1185">Reference proteome</keyword>
<keyword evidence="1" id="KW-0812">Transmembrane</keyword>
<sequence>MLRFTHRPRFLTLLYLLLIITLGLSAKFYQGWGSAWVNDSFSSIFYEMAWCLVFFLLFPRRQAIWPIALGVFLGTSILEFLQLWHPPWLQAIRATLLGRLILGVAFDWSDFIYYIIGSIAGGFLLQHIGNVTSSPSSKA</sequence>
<evidence type="ECO:0000256" key="1">
    <source>
        <dbReference type="SAM" id="Phobius"/>
    </source>
</evidence>
<dbReference type="RefSeq" id="WP_265262726.1">
    <property type="nucleotide sequence ID" value="NZ_JAIHOM010000006.1"/>
</dbReference>
<dbReference type="Proteomes" id="UP001526426">
    <property type="component" value="Unassembled WGS sequence"/>
</dbReference>